<dbReference type="PANTHER" id="PTHR32075:SF6">
    <property type="entry name" value="ISWI CHROMATIN-REMODELING COMPLEX SUBUNIT YPL216W-RELATED"/>
    <property type="match status" value="1"/>
</dbReference>
<dbReference type="PROSITE" id="PS50827">
    <property type="entry name" value="DDT"/>
    <property type="match status" value="1"/>
</dbReference>
<dbReference type="Pfam" id="PF15613">
    <property type="entry name" value="WSD"/>
    <property type="match status" value="1"/>
</dbReference>
<evidence type="ECO:0000259" key="7">
    <source>
        <dbReference type="PROSITE" id="PS51136"/>
    </source>
</evidence>
<dbReference type="InterPro" id="IPR013136">
    <property type="entry name" value="WSTF_Acf1_Cbp146"/>
</dbReference>
<keyword evidence="4" id="KW-0175">Coiled coil</keyword>
<reference evidence="8" key="1">
    <citation type="submission" date="2023-10" db="EMBL/GenBank/DDBJ databases">
        <authorList>
            <person name="Noh H."/>
        </authorList>
    </citation>
    <scope>NUCLEOTIDE SEQUENCE</scope>
    <source>
        <strain evidence="8">DUCC4014</strain>
    </source>
</reference>
<evidence type="ECO:0000256" key="1">
    <source>
        <dbReference type="ARBA" id="ARBA00004123"/>
    </source>
</evidence>
<evidence type="ECO:0000256" key="5">
    <source>
        <dbReference type="SAM" id="MobiDB-lite"/>
    </source>
</evidence>
<evidence type="ECO:0000256" key="3">
    <source>
        <dbReference type="PROSITE-ProRule" id="PRU00475"/>
    </source>
</evidence>
<feature type="compositionally biased region" description="Basic and acidic residues" evidence="5">
    <location>
        <begin position="424"/>
        <end position="461"/>
    </location>
</feature>
<dbReference type="PROSITE" id="PS51136">
    <property type="entry name" value="WAC"/>
    <property type="match status" value="1"/>
</dbReference>
<evidence type="ECO:0000313" key="9">
    <source>
        <dbReference type="Proteomes" id="UP000827549"/>
    </source>
</evidence>
<dbReference type="GO" id="GO:0000785">
    <property type="term" value="C:chromatin"/>
    <property type="evidence" value="ECO:0007669"/>
    <property type="project" value="UniProtKB-ARBA"/>
</dbReference>
<feature type="compositionally biased region" description="Basic and acidic residues" evidence="5">
    <location>
        <begin position="742"/>
        <end position="751"/>
    </location>
</feature>
<feature type="region of interest" description="Disordered" evidence="5">
    <location>
        <begin position="1031"/>
        <end position="1065"/>
    </location>
</feature>
<feature type="region of interest" description="Disordered" evidence="5">
    <location>
        <begin position="956"/>
        <end position="975"/>
    </location>
</feature>
<dbReference type="AlphaFoldDB" id="A0AAF0YD49"/>
<feature type="region of interest" description="Disordered" evidence="5">
    <location>
        <begin position="294"/>
        <end position="318"/>
    </location>
</feature>
<dbReference type="GO" id="GO:0005634">
    <property type="term" value="C:nucleus"/>
    <property type="evidence" value="ECO:0007669"/>
    <property type="project" value="UniProtKB-SubCell"/>
</dbReference>
<dbReference type="Pfam" id="PF02791">
    <property type="entry name" value="DDT"/>
    <property type="match status" value="1"/>
</dbReference>
<keyword evidence="2 3" id="KW-0539">Nucleus</keyword>
<dbReference type="InterPro" id="IPR018501">
    <property type="entry name" value="DDT_dom"/>
</dbReference>
<protein>
    <submittedName>
        <fullName evidence="8">Imitation switch two complex protein 1</fullName>
    </submittedName>
</protein>
<comment type="subcellular location">
    <subcellularLocation>
        <location evidence="1 3">Nucleus</location>
    </subcellularLocation>
</comment>
<name>A0AAF0YD49_9TREE</name>
<feature type="coiled-coil region" evidence="4">
    <location>
        <begin position="714"/>
        <end position="741"/>
    </location>
</feature>
<gene>
    <name evidence="8" type="primary">ITC1</name>
    <name evidence="8" type="ORF">LOC62_05G007285</name>
</gene>
<dbReference type="GO" id="GO:0031509">
    <property type="term" value="P:subtelomeric heterochromatin formation"/>
    <property type="evidence" value="ECO:0007669"/>
    <property type="project" value="TreeGrafter"/>
</dbReference>
<proteinExistence type="predicted"/>
<dbReference type="SMART" id="SM00571">
    <property type="entry name" value="DDT"/>
    <property type="match status" value="1"/>
</dbReference>
<sequence>MPLLKRKPVLMHHLPSFGAIVQPVNPPANPAATSTADGQSDPSASAPPEPPAAAPVDLPQDANDDDEQLDKLLTALNDPVLAAPVPRRSKVDKAANGQPAAVNGGANALMPPPPPGPSYRVKNVEVFYMPETGEIFLDYESYAARRAFYDLPLFQCEVSGRSALSFFDARENETYEVKQLHARFPKPLKKAVLQSVQFQVEGKLETLADKIFERFVNRFFDDEKVFIDVQGDKYLARVVRTFPPKNLVLPPGVEAPSYHPYATDLNMDLADVNEHDDPMKYFYQVRLIEEGGDGGAEYASTNGASHEPEDDGKGEKWQGSVMEVQADKISRDRINYSRAMLKRFIRDCVSRDAAICSPWLVKKPVAARYAIPTEMPEDQRLRIVEAKERQMGKRKRDREDRLGLPHSEDEQAVEEQPPKKTKKTKEEREREREQNKLNKESEKERIRREKEEAKLREEEERKKKKPLKYPCEDLLIEYTPQREGASGMIEIRPTPNKQVPFGEQFEKFLLSWSFLNVMGKPLGLSPFTLDDFEQALYHTDPYTAPVTLLAEIHAVLLNALIKDSIDGHEPVRPLALTGQMPDNDTDYWEGTKGATAETLRPVVEPMAESWKTKELSRRDNRKGWENALVGCLWERATLETMPQYLDNILYLTFEDKPAPTRPTWSTGPSSNTGHGLIAAKPDRRYTSLHFVHKLNILNFLIELVAQTALIRDFMEEATSALTEVRKDQVELRRDLRRVRAERDALEPKKEEGEEGENGAGEEGVDGDGDVSMSLVKDEASSRAVSPNGHANGHDGDELEGSMLDDRSRASSVASDIGRAKSGAQRRKAMLEKAAEREAEEAQKQAKAAQERKESKAKKAELKHIQTEKKRLADEEAALDTQLKQLEYDFRRHFYTLRSRPLGSDRFGNKVWWIDGLGSAPLYNEAGKVIWGTGRLYIQGADDLEVEFCRIPAELSEEDTEARRDKEEGEGRLAPGQWATYDTPELANEFLSWLNVRGTREMYLLRALKQWWPEILESITRRRLAQGLDAVPESDRRVRPTRRVAGGDEPEGYLGWKNKRAGGGRD</sequence>
<keyword evidence="9" id="KW-1185">Reference proteome</keyword>
<evidence type="ECO:0000256" key="4">
    <source>
        <dbReference type="SAM" id="Coils"/>
    </source>
</evidence>
<dbReference type="InterPro" id="IPR028941">
    <property type="entry name" value="WHIM2_dom"/>
</dbReference>
<evidence type="ECO:0000256" key="2">
    <source>
        <dbReference type="ARBA" id="ARBA00023242"/>
    </source>
</evidence>
<dbReference type="GO" id="GO:0000781">
    <property type="term" value="C:chromosome, telomeric region"/>
    <property type="evidence" value="ECO:0007669"/>
    <property type="project" value="GOC"/>
</dbReference>
<dbReference type="PANTHER" id="PTHR32075">
    <property type="entry name" value="ISWI CHROMATIN-REMODELING COMPLEX SUBUNIT YPL216W-RELATED"/>
    <property type="match status" value="1"/>
</dbReference>
<dbReference type="GeneID" id="87810458"/>
<evidence type="ECO:0000259" key="6">
    <source>
        <dbReference type="PROSITE" id="PS50827"/>
    </source>
</evidence>
<dbReference type="Pfam" id="PF10537">
    <property type="entry name" value="WAC_Acf1_DNA_bd"/>
    <property type="match status" value="1"/>
</dbReference>
<dbReference type="EMBL" id="CP086718">
    <property type="protein sequence ID" value="WOO83762.1"/>
    <property type="molecule type" value="Genomic_DNA"/>
</dbReference>
<feature type="domain" description="DDT" evidence="6">
    <location>
        <begin position="502"/>
        <end position="566"/>
    </location>
</feature>
<feature type="region of interest" description="Disordered" evidence="5">
    <location>
        <begin position="742"/>
        <end position="868"/>
    </location>
</feature>
<dbReference type="Proteomes" id="UP000827549">
    <property type="component" value="Chromosome 5"/>
</dbReference>
<evidence type="ECO:0000313" key="8">
    <source>
        <dbReference type="EMBL" id="WOO83762.1"/>
    </source>
</evidence>
<dbReference type="RefSeq" id="XP_062629788.1">
    <property type="nucleotide sequence ID" value="XM_062773804.1"/>
</dbReference>
<feature type="region of interest" description="Disordered" evidence="5">
    <location>
        <begin position="382"/>
        <end position="463"/>
    </location>
</feature>
<organism evidence="8 9">
    <name type="scientific">Vanrija pseudolonga</name>
    <dbReference type="NCBI Taxonomy" id="143232"/>
    <lineage>
        <taxon>Eukaryota</taxon>
        <taxon>Fungi</taxon>
        <taxon>Dikarya</taxon>
        <taxon>Basidiomycota</taxon>
        <taxon>Agaricomycotina</taxon>
        <taxon>Tremellomycetes</taxon>
        <taxon>Trichosporonales</taxon>
        <taxon>Trichosporonaceae</taxon>
        <taxon>Vanrija</taxon>
    </lineage>
</organism>
<accession>A0AAF0YD49</accession>
<feature type="compositionally biased region" description="Basic and acidic residues" evidence="5">
    <location>
        <begin position="382"/>
        <end position="409"/>
    </location>
</feature>
<feature type="compositionally biased region" description="Basic residues" evidence="5">
    <location>
        <begin position="1056"/>
        <end position="1065"/>
    </location>
</feature>
<feature type="compositionally biased region" description="Basic and acidic residues" evidence="5">
    <location>
        <begin position="960"/>
        <end position="970"/>
    </location>
</feature>
<feature type="compositionally biased region" description="Basic and acidic residues" evidence="5">
    <location>
        <begin position="828"/>
        <end position="868"/>
    </location>
</feature>
<feature type="region of interest" description="Disordered" evidence="5">
    <location>
        <begin position="83"/>
        <end position="116"/>
    </location>
</feature>
<feature type="region of interest" description="Disordered" evidence="5">
    <location>
        <begin position="22"/>
        <end position="68"/>
    </location>
</feature>
<feature type="domain" description="WAC" evidence="7">
    <location>
        <begin position="124"/>
        <end position="233"/>
    </location>
</feature>